<evidence type="ECO:0000313" key="2">
    <source>
        <dbReference type="Proteomes" id="UP000198749"/>
    </source>
</evidence>
<accession>A0A1H9KU11</accession>
<dbReference type="OrthoDB" id="7026518at2"/>
<protein>
    <submittedName>
        <fullName evidence="1">Uncharacterized protein</fullName>
    </submittedName>
</protein>
<reference evidence="2" key="1">
    <citation type="submission" date="2016-10" db="EMBL/GenBank/DDBJ databases">
        <authorList>
            <person name="Varghese N."/>
            <person name="Submissions S."/>
        </authorList>
    </citation>
    <scope>NUCLEOTIDE SEQUENCE [LARGE SCALE GENOMIC DNA]</scope>
    <source>
        <strain evidence="2">DSM 18887</strain>
    </source>
</reference>
<dbReference type="EMBL" id="FOGB01000014">
    <property type="protein sequence ID" value="SER02664.1"/>
    <property type="molecule type" value="Genomic_DNA"/>
</dbReference>
<proteinExistence type="predicted"/>
<organism evidence="1 2">
    <name type="scientific">Amphritea atlantica</name>
    <dbReference type="NCBI Taxonomy" id="355243"/>
    <lineage>
        <taxon>Bacteria</taxon>
        <taxon>Pseudomonadati</taxon>
        <taxon>Pseudomonadota</taxon>
        <taxon>Gammaproteobacteria</taxon>
        <taxon>Oceanospirillales</taxon>
        <taxon>Oceanospirillaceae</taxon>
        <taxon>Amphritea</taxon>
    </lineage>
</organism>
<evidence type="ECO:0000313" key="1">
    <source>
        <dbReference type="EMBL" id="SER02664.1"/>
    </source>
</evidence>
<dbReference type="Proteomes" id="UP000198749">
    <property type="component" value="Unassembled WGS sequence"/>
</dbReference>
<dbReference type="AlphaFoldDB" id="A0A1H9KU11"/>
<gene>
    <name evidence="1" type="ORF">SAMN03080615_03663</name>
</gene>
<name>A0A1H9KU11_9GAMM</name>
<sequence length="118" mass="13025">MKYLLIIGLLIGGYYLYMNNQQSEVQITTYQEVLDKAEGDQASQDEVKKGALLLATRFCNDSYFQETGGSSTSACLSKLESQTSRCNESVFIDAPDFFYGKESVGIISMKFAQCAGVI</sequence>
<dbReference type="STRING" id="355243.SAMN03080615_03663"/>
<dbReference type="RefSeq" id="WP_091361067.1">
    <property type="nucleotide sequence ID" value="NZ_AP025284.1"/>
</dbReference>
<keyword evidence="2" id="KW-1185">Reference proteome</keyword>